<dbReference type="Proteomes" id="UP000276133">
    <property type="component" value="Unassembled WGS sequence"/>
</dbReference>
<comment type="caution">
    <text evidence="1">The sequence shown here is derived from an EMBL/GenBank/DDBJ whole genome shotgun (WGS) entry which is preliminary data.</text>
</comment>
<dbReference type="AlphaFoldDB" id="A0A3M7SLQ7"/>
<dbReference type="EMBL" id="REGN01001183">
    <property type="protein sequence ID" value="RNA36448.1"/>
    <property type="molecule type" value="Genomic_DNA"/>
</dbReference>
<organism evidence="1 2">
    <name type="scientific">Brachionus plicatilis</name>
    <name type="common">Marine rotifer</name>
    <name type="synonym">Brachionus muelleri</name>
    <dbReference type="NCBI Taxonomy" id="10195"/>
    <lineage>
        <taxon>Eukaryota</taxon>
        <taxon>Metazoa</taxon>
        <taxon>Spiralia</taxon>
        <taxon>Gnathifera</taxon>
        <taxon>Rotifera</taxon>
        <taxon>Eurotatoria</taxon>
        <taxon>Monogononta</taxon>
        <taxon>Pseudotrocha</taxon>
        <taxon>Ploima</taxon>
        <taxon>Brachionidae</taxon>
        <taxon>Brachionus</taxon>
    </lineage>
</organism>
<evidence type="ECO:0000313" key="2">
    <source>
        <dbReference type="Proteomes" id="UP000276133"/>
    </source>
</evidence>
<accession>A0A3M7SLQ7</accession>
<sequence length="112" mass="13173">MLQIDVSNIFSRKKVIEPLMVEVQKNFDASTDDDDVGNDELNFNGPSTKRKRAKFAWIFQRQLESEFAVDYEIKPNYSSNQTFVPEEYFDSEIDSKPKPVKKKKAKYCHERD</sequence>
<proteinExistence type="predicted"/>
<protein>
    <submittedName>
        <fullName evidence="1">Uncharacterized protein</fullName>
    </submittedName>
</protein>
<evidence type="ECO:0000313" key="1">
    <source>
        <dbReference type="EMBL" id="RNA36448.1"/>
    </source>
</evidence>
<reference evidence="1 2" key="1">
    <citation type="journal article" date="2018" name="Sci. Rep.">
        <title>Genomic signatures of local adaptation to the degree of environmental predictability in rotifers.</title>
        <authorList>
            <person name="Franch-Gras L."/>
            <person name="Hahn C."/>
            <person name="Garcia-Roger E.M."/>
            <person name="Carmona M.J."/>
            <person name="Serra M."/>
            <person name="Gomez A."/>
        </authorList>
    </citation>
    <scope>NUCLEOTIDE SEQUENCE [LARGE SCALE GENOMIC DNA]</scope>
    <source>
        <strain evidence="1">HYR1</strain>
    </source>
</reference>
<keyword evidence="2" id="KW-1185">Reference proteome</keyword>
<name>A0A3M7SLQ7_BRAPC</name>
<gene>
    <name evidence="1" type="ORF">BpHYR1_025277</name>
</gene>